<keyword evidence="2" id="KW-1185">Reference proteome</keyword>
<reference evidence="1 2" key="1">
    <citation type="submission" date="2024-01" db="EMBL/GenBank/DDBJ databases">
        <title>Genome assemblies of Stephania.</title>
        <authorList>
            <person name="Yang L."/>
        </authorList>
    </citation>
    <scope>NUCLEOTIDE SEQUENCE [LARGE SCALE GENOMIC DNA]</scope>
    <source>
        <strain evidence="1">JXDWG</strain>
        <tissue evidence="1">Leaf</tissue>
    </source>
</reference>
<name>A0AAP0JTS8_9MAGN</name>
<dbReference type="EMBL" id="JBBNAG010000004">
    <property type="protein sequence ID" value="KAK9139816.1"/>
    <property type="molecule type" value="Genomic_DNA"/>
</dbReference>
<protein>
    <submittedName>
        <fullName evidence="1">Uncharacterized protein</fullName>
    </submittedName>
</protein>
<evidence type="ECO:0000313" key="2">
    <source>
        <dbReference type="Proteomes" id="UP001419268"/>
    </source>
</evidence>
<proteinExistence type="predicted"/>
<accession>A0AAP0JTS8</accession>
<evidence type="ECO:0000313" key="1">
    <source>
        <dbReference type="EMBL" id="KAK9139816.1"/>
    </source>
</evidence>
<organism evidence="1 2">
    <name type="scientific">Stephania cephalantha</name>
    <dbReference type="NCBI Taxonomy" id="152367"/>
    <lineage>
        <taxon>Eukaryota</taxon>
        <taxon>Viridiplantae</taxon>
        <taxon>Streptophyta</taxon>
        <taxon>Embryophyta</taxon>
        <taxon>Tracheophyta</taxon>
        <taxon>Spermatophyta</taxon>
        <taxon>Magnoliopsida</taxon>
        <taxon>Ranunculales</taxon>
        <taxon>Menispermaceae</taxon>
        <taxon>Menispermoideae</taxon>
        <taxon>Cissampelideae</taxon>
        <taxon>Stephania</taxon>
    </lineage>
</organism>
<dbReference type="AlphaFoldDB" id="A0AAP0JTS8"/>
<gene>
    <name evidence="1" type="ORF">Scep_009497</name>
</gene>
<sequence>MLKREIDLQNDNIYLRAKVTENERVQQQINMVPENELLLRHLILGICSKQICRILANDTIVRQSKLLYSFVHILKEIASICCFGHIYSLLEIKQHDCTAFRLAADLCRSMPRTYRLNVHMLIKS</sequence>
<dbReference type="Proteomes" id="UP001419268">
    <property type="component" value="Unassembled WGS sequence"/>
</dbReference>
<comment type="caution">
    <text evidence="1">The sequence shown here is derived from an EMBL/GenBank/DDBJ whole genome shotgun (WGS) entry which is preliminary data.</text>
</comment>